<gene>
    <name evidence="1" type="ORF">BaRGS_00018146</name>
</gene>
<feature type="non-terminal residue" evidence="1">
    <location>
        <position position="1"/>
    </location>
</feature>
<accession>A0ABD0KU36</accession>
<proteinExistence type="predicted"/>
<comment type="caution">
    <text evidence="1">The sequence shown here is derived from an EMBL/GenBank/DDBJ whole genome shotgun (WGS) entry which is preliminary data.</text>
</comment>
<dbReference type="Proteomes" id="UP001519460">
    <property type="component" value="Unassembled WGS sequence"/>
</dbReference>
<dbReference type="AlphaFoldDB" id="A0ABD0KU36"/>
<dbReference type="EMBL" id="JACVVK020000125">
    <property type="protein sequence ID" value="KAK7490543.1"/>
    <property type="molecule type" value="Genomic_DNA"/>
</dbReference>
<evidence type="ECO:0000313" key="1">
    <source>
        <dbReference type="EMBL" id="KAK7490543.1"/>
    </source>
</evidence>
<feature type="non-terminal residue" evidence="1">
    <location>
        <position position="77"/>
    </location>
</feature>
<organism evidence="1 2">
    <name type="scientific">Batillaria attramentaria</name>
    <dbReference type="NCBI Taxonomy" id="370345"/>
    <lineage>
        <taxon>Eukaryota</taxon>
        <taxon>Metazoa</taxon>
        <taxon>Spiralia</taxon>
        <taxon>Lophotrochozoa</taxon>
        <taxon>Mollusca</taxon>
        <taxon>Gastropoda</taxon>
        <taxon>Caenogastropoda</taxon>
        <taxon>Sorbeoconcha</taxon>
        <taxon>Cerithioidea</taxon>
        <taxon>Batillariidae</taxon>
        <taxon>Batillaria</taxon>
    </lineage>
</organism>
<reference evidence="1 2" key="1">
    <citation type="journal article" date="2023" name="Sci. Data">
        <title>Genome assembly of the Korean intertidal mud-creeper Batillaria attramentaria.</title>
        <authorList>
            <person name="Patra A.K."/>
            <person name="Ho P.T."/>
            <person name="Jun S."/>
            <person name="Lee S.J."/>
            <person name="Kim Y."/>
            <person name="Won Y.J."/>
        </authorList>
    </citation>
    <scope>NUCLEOTIDE SEQUENCE [LARGE SCALE GENOMIC DNA]</scope>
    <source>
        <strain evidence="1">Wonlab-2016</strain>
    </source>
</reference>
<sequence length="77" mass="8587">DWTGGRRCCSSGCSNRRPACLGIRCWWDSRWVTSSQGHVCRLDHRMGRVGCIGSPVRRGTRYLPGRESCGWCSGGHC</sequence>
<evidence type="ECO:0000313" key="2">
    <source>
        <dbReference type="Proteomes" id="UP001519460"/>
    </source>
</evidence>
<keyword evidence="2" id="KW-1185">Reference proteome</keyword>
<name>A0ABD0KU36_9CAEN</name>
<protein>
    <submittedName>
        <fullName evidence="1">Uncharacterized protein</fullName>
    </submittedName>
</protein>